<proteinExistence type="predicted"/>
<comment type="caution">
    <text evidence="4">The sequence shown here is derived from an EMBL/GenBank/DDBJ whole genome shotgun (WGS) entry which is preliminary data.</text>
</comment>
<dbReference type="Pfam" id="PF02737">
    <property type="entry name" value="3HCDH_N"/>
    <property type="match status" value="1"/>
</dbReference>
<sequence length="437" mass="47337">MGREIHSVAVIGGGTMGSGIAAAAAAAGWRVLLLERDREATRRARERTLAQARDADEQQAIDRLLVTGTLDESLREIGEFDWICEAIVEDLDAKRALFSRIEPWRREGSVVSTNTSGIPLRAITEGLPDRLGRDIVVTHFFNPVRVMKLLEIVPGNDTDPAVVASLSRFCGDVLGKGVVQAKDTVNFIANRIGCFWMLSGLHHAHRFRNQGIGIERADALLSAPLGLPATGLYGLIDLIGLDVMALVGRNLAANLPEGDAGLAFTRFPAEEAGLLARGQLGRKSGGGFYRVLKGADGQKSREVFDLETQLWRPHAPASLAPHQTDAAGLLFADDPDGAFAWAVHGGTLLYAADLLPAIADDIVNVDRALRWGFGWKRGPFETLDDLGPTRVIARLRAEGRPLPALLRLLEQTGGESFYRDQGRTHLGLDGRYHTVEA</sequence>
<reference evidence="5" key="1">
    <citation type="journal article" date="2019" name="Int. J. Syst. Evol. Microbiol.">
        <title>The Global Catalogue of Microorganisms (GCM) 10K type strain sequencing project: providing services to taxonomists for standard genome sequencing and annotation.</title>
        <authorList>
            <consortium name="The Broad Institute Genomics Platform"/>
            <consortium name="The Broad Institute Genome Sequencing Center for Infectious Disease"/>
            <person name="Wu L."/>
            <person name="Ma J."/>
        </authorList>
    </citation>
    <scope>NUCLEOTIDE SEQUENCE [LARGE SCALE GENOMIC DNA]</scope>
    <source>
        <strain evidence="5">KCTC 15012</strain>
    </source>
</reference>
<evidence type="ECO:0000313" key="4">
    <source>
        <dbReference type="EMBL" id="MFD2233210.1"/>
    </source>
</evidence>
<keyword evidence="5" id="KW-1185">Reference proteome</keyword>
<keyword evidence="1 4" id="KW-0560">Oxidoreductase</keyword>
<dbReference type="Gene3D" id="1.10.1040.50">
    <property type="match status" value="1"/>
</dbReference>
<dbReference type="Gene3D" id="3.40.50.720">
    <property type="entry name" value="NAD(P)-binding Rossmann-like Domain"/>
    <property type="match status" value="1"/>
</dbReference>
<dbReference type="RefSeq" id="WP_377314991.1">
    <property type="nucleotide sequence ID" value="NZ_JBHUIY010000007.1"/>
</dbReference>
<dbReference type="EMBL" id="JBHUIY010000007">
    <property type="protein sequence ID" value="MFD2233210.1"/>
    <property type="molecule type" value="Genomic_DNA"/>
</dbReference>
<dbReference type="InterPro" id="IPR036291">
    <property type="entry name" value="NAD(P)-bd_dom_sf"/>
</dbReference>
<dbReference type="EC" id="1.1.1.35" evidence="4"/>
<evidence type="ECO:0000259" key="3">
    <source>
        <dbReference type="Pfam" id="PF02737"/>
    </source>
</evidence>
<organism evidence="4 5">
    <name type="scientific">Phaeospirillum tilakii</name>
    <dbReference type="NCBI Taxonomy" id="741673"/>
    <lineage>
        <taxon>Bacteria</taxon>
        <taxon>Pseudomonadati</taxon>
        <taxon>Pseudomonadota</taxon>
        <taxon>Alphaproteobacteria</taxon>
        <taxon>Rhodospirillales</taxon>
        <taxon>Rhodospirillaceae</taxon>
        <taxon>Phaeospirillum</taxon>
    </lineage>
</organism>
<dbReference type="PANTHER" id="PTHR48075:SF7">
    <property type="entry name" value="3-HYDROXYACYL-COA DEHYDROGENASE-RELATED"/>
    <property type="match status" value="1"/>
</dbReference>
<dbReference type="Pfam" id="PF00725">
    <property type="entry name" value="3HCDH"/>
    <property type="match status" value="1"/>
</dbReference>
<feature type="domain" description="3-hydroxyacyl-CoA dehydrogenase C-terminal" evidence="2">
    <location>
        <begin position="187"/>
        <end position="290"/>
    </location>
</feature>
<accession>A0ABW5C7C0</accession>
<name>A0ABW5C7C0_9PROT</name>
<dbReference type="SUPFAM" id="SSF51735">
    <property type="entry name" value="NAD(P)-binding Rossmann-fold domains"/>
    <property type="match status" value="1"/>
</dbReference>
<gene>
    <name evidence="4" type="ORF">ACFSNB_05275</name>
</gene>
<dbReference type="PANTHER" id="PTHR48075">
    <property type="entry name" value="3-HYDROXYACYL-COA DEHYDROGENASE FAMILY PROTEIN"/>
    <property type="match status" value="1"/>
</dbReference>
<dbReference type="InterPro" id="IPR006176">
    <property type="entry name" value="3-OHacyl-CoA_DH_NAD-bd"/>
</dbReference>
<evidence type="ECO:0000256" key="1">
    <source>
        <dbReference type="ARBA" id="ARBA00023002"/>
    </source>
</evidence>
<dbReference type="Proteomes" id="UP001597296">
    <property type="component" value="Unassembled WGS sequence"/>
</dbReference>
<evidence type="ECO:0000259" key="2">
    <source>
        <dbReference type="Pfam" id="PF00725"/>
    </source>
</evidence>
<dbReference type="GO" id="GO:0003857">
    <property type="term" value="F:(3S)-3-hydroxyacyl-CoA dehydrogenase (NAD+) activity"/>
    <property type="evidence" value="ECO:0007669"/>
    <property type="project" value="UniProtKB-EC"/>
</dbReference>
<dbReference type="InterPro" id="IPR006108">
    <property type="entry name" value="3HC_DH_C"/>
</dbReference>
<evidence type="ECO:0000313" key="5">
    <source>
        <dbReference type="Proteomes" id="UP001597296"/>
    </source>
</evidence>
<dbReference type="InterPro" id="IPR008927">
    <property type="entry name" value="6-PGluconate_DH-like_C_sf"/>
</dbReference>
<dbReference type="SUPFAM" id="SSF48179">
    <property type="entry name" value="6-phosphogluconate dehydrogenase C-terminal domain-like"/>
    <property type="match status" value="2"/>
</dbReference>
<feature type="domain" description="3-hydroxyacyl-CoA dehydrogenase NAD binding" evidence="3">
    <location>
        <begin position="7"/>
        <end position="184"/>
    </location>
</feature>
<protein>
    <submittedName>
        <fullName evidence="4">3-hydroxyacyl-CoA dehydrogenase family protein</fullName>
        <ecNumber evidence="4">1.1.1.35</ecNumber>
    </submittedName>
</protein>